<dbReference type="AlphaFoldDB" id="A0A1V3IDV1"/>
<dbReference type="InterPro" id="IPR038056">
    <property type="entry name" value="YjbR-like_sf"/>
</dbReference>
<evidence type="ECO:0000313" key="1">
    <source>
        <dbReference type="EMBL" id="OOF38768.1"/>
    </source>
</evidence>
<accession>A0A1V3IDV1</accession>
<organism evidence="1 2">
    <name type="scientific">Rodentibacter mrazii</name>
    <dbReference type="NCBI Taxonomy" id="1908257"/>
    <lineage>
        <taxon>Bacteria</taxon>
        <taxon>Pseudomonadati</taxon>
        <taxon>Pseudomonadota</taxon>
        <taxon>Gammaproteobacteria</taxon>
        <taxon>Pasteurellales</taxon>
        <taxon>Pasteurellaceae</taxon>
        <taxon>Rodentibacter</taxon>
    </lineage>
</organism>
<dbReference type="Gene3D" id="3.90.1150.30">
    <property type="match status" value="1"/>
</dbReference>
<name>A0A1V3IDV1_9PAST</name>
<dbReference type="PANTHER" id="PTHR35145:SF1">
    <property type="entry name" value="CYTOPLASMIC PROTEIN"/>
    <property type="match status" value="1"/>
</dbReference>
<dbReference type="Proteomes" id="UP000189426">
    <property type="component" value="Unassembled WGS sequence"/>
</dbReference>
<dbReference type="EMBL" id="MLHG01000053">
    <property type="protein sequence ID" value="OOF38768.1"/>
    <property type="molecule type" value="Genomic_DNA"/>
</dbReference>
<proteinExistence type="predicted"/>
<dbReference type="SUPFAM" id="SSF142906">
    <property type="entry name" value="YjbR-like"/>
    <property type="match status" value="1"/>
</dbReference>
<gene>
    <name evidence="1" type="ORF">BKK47_08520</name>
</gene>
<dbReference type="InterPro" id="IPR007351">
    <property type="entry name" value="YjbR"/>
</dbReference>
<reference evidence="1 2" key="1">
    <citation type="submission" date="2016-10" db="EMBL/GenBank/DDBJ databases">
        <title>Rodentibacter gen. nov. and new species.</title>
        <authorList>
            <person name="Christensen H."/>
        </authorList>
    </citation>
    <scope>NUCLEOTIDE SEQUENCE [LARGE SCALE GENOMIC DNA]</scope>
    <source>
        <strain evidence="1 2">Ppn418</strain>
    </source>
</reference>
<dbReference type="Pfam" id="PF04237">
    <property type="entry name" value="YjbR"/>
    <property type="match status" value="1"/>
</dbReference>
<keyword evidence="2" id="KW-1185">Reference proteome</keyword>
<comment type="caution">
    <text evidence="1">The sequence shown here is derived from an EMBL/GenBank/DDBJ whole genome shotgun (WGS) entry which is preliminary data.</text>
</comment>
<dbReference type="STRING" id="1908257.BKK47_08520"/>
<dbReference type="InterPro" id="IPR058532">
    <property type="entry name" value="YjbR/MT2646/Rv2570-like"/>
</dbReference>
<evidence type="ECO:0000313" key="2">
    <source>
        <dbReference type="Proteomes" id="UP000189426"/>
    </source>
</evidence>
<protein>
    <submittedName>
        <fullName evidence="1">MmcQ protein</fullName>
    </submittedName>
</protein>
<dbReference type="RefSeq" id="WP_077494459.1">
    <property type="nucleotide sequence ID" value="NZ_MLHG01000053.1"/>
</dbReference>
<dbReference type="PANTHER" id="PTHR35145">
    <property type="entry name" value="CYTOPLASMIC PROTEIN-RELATED"/>
    <property type="match status" value="1"/>
</dbReference>
<sequence>MNISIRLSKIEQRYSIQPEYLWKTFPDYAVFRHQDSRKWFAVLMKIEASKIGIDGKGKITIINVKAKPEELSSLRMIKGVYPFYHMNKEHWLSLNLAEIDEMLLFELLDESFALTSKKLKEK</sequence>